<accession>A0AAE3ZKL6</accession>
<feature type="region of interest" description="Disordered" evidence="1">
    <location>
        <begin position="85"/>
        <end position="113"/>
    </location>
</feature>
<keyword evidence="3" id="KW-1185">Reference proteome</keyword>
<comment type="caution">
    <text evidence="2">The sequence shown here is derived from an EMBL/GenBank/DDBJ whole genome shotgun (WGS) entry which is preliminary data.</text>
</comment>
<sequence length="113" mass="12736">MADRHRLDSVPRSPGKVTVYGAWERFVRGEDDVRGVRPEVALSWQRCRDRYRVDPYLAEANPAPTRGSHGRSDVKTVPHDYRGICQLSHDRDGGVGEPRDVELPGAGPVRSFR</sequence>
<feature type="region of interest" description="Disordered" evidence="1">
    <location>
        <begin position="59"/>
        <end position="78"/>
    </location>
</feature>
<evidence type="ECO:0000313" key="2">
    <source>
        <dbReference type="EMBL" id="MDR7304574.1"/>
    </source>
</evidence>
<dbReference type="Proteomes" id="UP001180845">
    <property type="component" value="Unassembled WGS sequence"/>
</dbReference>
<protein>
    <submittedName>
        <fullName evidence="2">Uncharacterized protein</fullName>
    </submittedName>
</protein>
<evidence type="ECO:0000313" key="3">
    <source>
        <dbReference type="Proteomes" id="UP001180845"/>
    </source>
</evidence>
<organism evidence="2 3">
    <name type="scientific">Haloactinomyces albus</name>
    <dbReference type="NCBI Taxonomy" id="1352928"/>
    <lineage>
        <taxon>Bacteria</taxon>
        <taxon>Bacillati</taxon>
        <taxon>Actinomycetota</taxon>
        <taxon>Actinomycetes</taxon>
        <taxon>Actinopolysporales</taxon>
        <taxon>Actinopolysporaceae</taxon>
        <taxon>Haloactinomyces</taxon>
    </lineage>
</organism>
<evidence type="ECO:0000256" key="1">
    <source>
        <dbReference type="SAM" id="MobiDB-lite"/>
    </source>
</evidence>
<dbReference type="AlphaFoldDB" id="A0AAE3ZKL6"/>
<dbReference type="EMBL" id="JAVDXW010000002">
    <property type="protein sequence ID" value="MDR7304574.1"/>
    <property type="molecule type" value="Genomic_DNA"/>
</dbReference>
<reference evidence="2" key="1">
    <citation type="submission" date="2023-07" db="EMBL/GenBank/DDBJ databases">
        <title>Sequencing the genomes of 1000 actinobacteria strains.</title>
        <authorList>
            <person name="Klenk H.-P."/>
        </authorList>
    </citation>
    <scope>NUCLEOTIDE SEQUENCE</scope>
    <source>
        <strain evidence="2">DSM 45977</strain>
    </source>
</reference>
<gene>
    <name evidence="2" type="ORF">JOF55_004818</name>
</gene>
<proteinExistence type="predicted"/>
<dbReference type="RefSeq" id="WP_310278850.1">
    <property type="nucleotide sequence ID" value="NZ_JAVDXW010000002.1"/>
</dbReference>
<name>A0AAE3ZKL6_9ACTN</name>
<feature type="compositionally biased region" description="Basic and acidic residues" evidence="1">
    <location>
        <begin position="85"/>
        <end position="102"/>
    </location>
</feature>